<feature type="domain" description="FAD-binding" evidence="1">
    <location>
        <begin position="134"/>
        <end position="291"/>
    </location>
</feature>
<evidence type="ECO:0000259" key="1">
    <source>
        <dbReference type="Pfam" id="PF01494"/>
    </source>
</evidence>
<evidence type="ECO:0000313" key="2">
    <source>
        <dbReference type="EMBL" id="HGB25319.1"/>
    </source>
</evidence>
<dbReference type="InterPro" id="IPR050407">
    <property type="entry name" value="Geranylgeranyl_reductase"/>
</dbReference>
<dbReference type="SUPFAM" id="SSF51905">
    <property type="entry name" value="FAD/NAD(P)-binding domain"/>
    <property type="match status" value="1"/>
</dbReference>
<dbReference type="Pfam" id="PF01494">
    <property type="entry name" value="FAD_binding_3"/>
    <property type="match status" value="1"/>
</dbReference>
<dbReference type="InterPro" id="IPR036188">
    <property type="entry name" value="FAD/NAD-bd_sf"/>
</dbReference>
<dbReference type="AlphaFoldDB" id="A0A7C3WK22"/>
<dbReference type="PANTHER" id="PTHR42685">
    <property type="entry name" value="GERANYLGERANYL DIPHOSPHATE REDUCTASE"/>
    <property type="match status" value="1"/>
</dbReference>
<proteinExistence type="predicted"/>
<protein>
    <submittedName>
        <fullName evidence="2">NAD(P)/FAD-dependent oxidoreductase</fullName>
    </submittedName>
</protein>
<gene>
    <name evidence="2" type="ORF">ENV88_04665</name>
</gene>
<comment type="caution">
    <text evidence="2">The sequence shown here is derived from an EMBL/GenBank/DDBJ whole genome shotgun (WGS) entry which is preliminary data.</text>
</comment>
<organism evidence="2">
    <name type="scientific">Thermofilum pendens</name>
    <dbReference type="NCBI Taxonomy" id="2269"/>
    <lineage>
        <taxon>Archaea</taxon>
        <taxon>Thermoproteota</taxon>
        <taxon>Thermoprotei</taxon>
        <taxon>Thermofilales</taxon>
        <taxon>Thermofilaceae</taxon>
        <taxon>Thermofilum</taxon>
    </lineage>
</organism>
<name>A0A7C3WK22_THEPE</name>
<dbReference type="GO" id="GO:0071949">
    <property type="term" value="F:FAD binding"/>
    <property type="evidence" value="ECO:0007669"/>
    <property type="project" value="InterPro"/>
</dbReference>
<dbReference type="EMBL" id="DTIB01000091">
    <property type="protein sequence ID" value="HGB25319.1"/>
    <property type="molecule type" value="Genomic_DNA"/>
</dbReference>
<dbReference type="PANTHER" id="PTHR42685:SF21">
    <property type="entry name" value="DEHYDROGENASE (FLAVOPROTEIN)-LIKE PROTEIN"/>
    <property type="match status" value="1"/>
</dbReference>
<sequence length="395" mass="43335">MRSKVVVVGLGPAGAAALRRLNELGVPSVGFERKINPENPPVCGEFLPEPDAVSFISSKPSVSKAFSYISLAKRRNSISAVRLEFEGGKGFTLRIPGFTVSRTELVRKLVEGSEYYLGEDVVSLRKVGSEYVVRTRRGREVTAKYVIACDGYPSTIRGLLGGRSLLPPEDVAPAVNAKVETPHMRKDLVYMYASPETAGGYAWIIPFEGSVSNVGVGLRQNFVRMGFNPVRALESFIRKNPHGYFTAYSFIEPPRGRWVPVAGFYAEAKKDGVLFAGDSLGAVNPVNGGGIFPAMALGILAAEAVWLDSPHVYPVRAWSEVGAILNIGRAYRKLVDFLYSNWGFAVKLSYMFPEGVMTRIIKGEKTALFHLLRLLERGTRSGGRRRTGLTSRRPR</sequence>
<dbReference type="InterPro" id="IPR002938">
    <property type="entry name" value="FAD-bd"/>
</dbReference>
<accession>A0A7C3WK22</accession>
<dbReference type="Gene3D" id="3.50.50.60">
    <property type="entry name" value="FAD/NAD(P)-binding domain"/>
    <property type="match status" value="1"/>
</dbReference>
<reference evidence="2" key="1">
    <citation type="journal article" date="2020" name="mSystems">
        <title>Genome- and Community-Level Interaction Insights into Carbon Utilization and Element Cycling Functions of Hydrothermarchaeota in Hydrothermal Sediment.</title>
        <authorList>
            <person name="Zhou Z."/>
            <person name="Liu Y."/>
            <person name="Xu W."/>
            <person name="Pan J."/>
            <person name="Luo Z.H."/>
            <person name="Li M."/>
        </authorList>
    </citation>
    <scope>NUCLEOTIDE SEQUENCE [LARGE SCALE GENOMIC DNA]</scope>
    <source>
        <strain evidence="2">SpSt-8</strain>
    </source>
</reference>
<dbReference type="PRINTS" id="PR00420">
    <property type="entry name" value="RNGMNOXGNASE"/>
</dbReference>